<evidence type="ECO:0000256" key="6">
    <source>
        <dbReference type="ARBA" id="ARBA00040529"/>
    </source>
</evidence>
<gene>
    <name evidence="12" type="ORF">JQS43_06160</name>
</gene>
<dbReference type="InterPro" id="IPR002155">
    <property type="entry name" value="Thiolase"/>
</dbReference>
<dbReference type="EMBL" id="CP070499">
    <property type="protein sequence ID" value="QSB15914.1"/>
    <property type="molecule type" value="Genomic_DNA"/>
</dbReference>
<comment type="similarity">
    <text evidence="1 8">Belongs to the thiolase-like superfamily. Thiolase family.</text>
</comment>
<dbReference type="InterPro" id="IPR016039">
    <property type="entry name" value="Thiolase-like"/>
</dbReference>
<evidence type="ECO:0000313" key="12">
    <source>
        <dbReference type="EMBL" id="QSB15914.1"/>
    </source>
</evidence>
<feature type="active site" description="Proton acceptor" evidence="7">
    <location>
        <position position="344"/>
    </location>
</feature>
<dbReference type="AlphaFoldDB" id="A0A895YDN8"/>
<evidence type="ECO:0000313" key="13">
    <source>
        <dbReference type="Proteomes" id="UP000662857"/>
    </source>
</evidence>
<feature type="active site" description="Proton acceptor" evidence="7">
    <location>
        <position position="374"/>
    </location>
</feature>
<dbReference type="Pfam" id="PF02803">
    <property type="entry name" value="Thiolase_C"/>
    <property type="match status" value="1"/>
</dbReference>
<evidence type="ECO:0000256" key="2">
    <source>
        <dbReference type="ARBA" id="ARBA00012705"/>
    </source>
</evidence>
<evidence type="ECO:0000256" key="1">
    <source>
        <dbReference type="ARBA" id="ARBA00010982"/>
    </source>
</evidence>
<dbReference type="InterPro" id="IPR020613">
    <property type="entry name" value="Thiolase_CS"/>
</dbReference>
<keyword evidence="13" id="KW-1185">Reference proteome</keyword>
<accession>A0A895YDN8</accession>
<feature type="domain" description="Thiolase N-terminal" evidence="10">
    <location>
        <begin position="4"/>
        <end position="257"/>
    </location>
</feature>
<evidence type="ECO:0000259" key="10">
    <source>
        <dbReference type="Pfam" id="PF00108"/>
    </source>
</evidence>
<keyword evidence="4 8" id="KW-0012">Acyltransferase</keyword>
<feature type="domain" description="Thiolase C-terminal" evidence="11">
    <location>
        <begin position="266"/>
        <end position="386"/>
    </location>
</feature>
<feature type="active site" description="Acyl-thioester intermediate" evidence="7">
    <location>
        <position position="87"/>
    </location>
</feature>
<dbReference type="PIRSF" id="PIRSF000429">
    <property type="entry name" value="Ac-CoA_Ac_transf"/>
    <property type="match status" value="1"/>
</dbReference>
<reference evidence="12" key="1">
    <citation type="submission" date="2021-02" db="EMBL/GenBank/DDBJ databases">
        <title>Natrosporangium hydrolyticum gen. nov., sp. nov, a haloalkaliphilic actinobacterium from a soda solonchak soil.</title>
        <authorList>
            <person name="Sorokin D.Y."/>
            <person name="Khijniak T.V."/>
            <person name="Zakharycheva A.P."/>
            <person name="Boueva O.V."/>
            <person name="Ariskina E.V."/>
            <person name="Hahnke R.L."/>
            <person name="Bunk B."/>
            <person name="Sproer C."/>
            <person name="Schumann P."/>
            <person name="Evtushenko L.I."/>
            <person name="Kublanov I.V."/>
        </authorList>
    </citation>
    <scope>NUCLEOTIDE SEQUENCE</scope>
    <source>
        <strain evidence="12">DSM 106523</strain>
    </source>
</reference>
<dbReference type="Proteomes" id="UP000662857">
    <property type="component" value="Chromosome"/>
</dbReference>
<dbReference type="InterPro" id="IPR020610">
    <property type="entry name" value="Thiolase_AS"/>
</dbReference>
<dbReference type="SUPFAM" id="SSF53901">
    <property type="entry name" value="Thiolase-like"/>
    <property type="match status" value="2"/>
</dbReference>
<proteinExistence type="inferred from homology"/>
<dbReference type="PANTHER" id="PTHR18919:SF107">
    <property type="entry name" value="ACETYL-COA ACETYLTRANSFERASE, CYTOSOLIC"/>
    <property type="match status" value="1"/>
</dbReference>
<evidence type="ECO:0000256" key="7">
    <source>
        <dbReference type="PIRSR" id="PIRSR000429-1"/>
    </source>
</evidence>
<name>A0A895YDN8_9ACTN</name>
<dbReference type="RefSeq" id="WP_239678105.1">
    <property type="nucleotide sequence ID" value="NZ_CP070499.1"/>
</dbReference>
<dbReference type="Pfam" id="PF00108">
    <property type="entry name" value="Thiolase_N"/>
    <property type="match status" value="1"/>
</dbReference>
<dbReference type="EC" id="2.3.1.9" evidence="2"/>
<feature type="region of interest" description="Disordered" evidence="9">
    <location>
        <begin position="206"/>
        <end position="225"/>
    </location>
</feature>
<dbReference type="CDD" id="cd00751">
    <property type="entry name" value="thiolase"/>
    <property type="match status" value="1"/>
</dbReference>
<dbReference type="InterPro" id="IPR020616">
    <property type="entry name" value="Thiolase_N"/>
</dbReference>
<dbReference type="PANTHER" id="PTHR18919">
    <property type="entry name" value="ACETYL-COA C-ACYLTRANSFERASE"/>
    <property type="match status" value="1"/>
</dbReference>
<dbReference type="InterPro" id="IPR020617">
    <property type="entry name" value="Thiolase_C"/>
</dbReference>
<dbReference type="InterPro" id="IPR020615">
    <property type="entry name" value="Thiolase_acyl_enz_int_AS"/>
</dbReference>
<dbReference type="Gene3D" id="3.40.47.10">
    <property type="match status" value="1"/>
</dbReference>
<evidence type="ECO:0000256" key="5">
    <source>
        <dbReference type="ARBA" id="ARBA00030755"/>
    </source>
</evidence>
<dbReference type="KEGG" id="nhy:JQS43_06160"/>
<evidence type="ECO:0000256" key="8">
    <source>
        <dbReference type="RuleBase" id="RU003557"/>
    </source>
</evidence>
<dbReference type="PROSITE" id="PS00099">
    <property type="entry name" value="THIOLASE_3"/>
    <property type="match status" value="1"/>
</dbReference>
<evidence type="ECO:0000256" key="4">
    <source>
        <dbReference type="ARBA" id="ARBA00023315"/>
    </source>
</evidence>
<dbReference type="PROSITE" id="PS00737">
    <property type="entry name" value="THIOLASE_2"/>
    <property type="match status" value="1"/>
</dbReference>
<keyword evidence="3 8" id="KW-0808">Transferase</keyword>
<evidence type="ECO:0000256" key="3">
    <source>
        <dbReference type="ARBA" id="ARBA00022679"/>
    </source>
</evidence>
<protein>
    <recommendedName>
        <fullName evidence="6">Probable acetyl-CoA acetyltransferase</fullName>
        <ecNumber evidence="2">2.3.1.9</ecNumber>
    </recommendedName>
    <alternativeName>
        <fullName evidence="5">Acetoacetyl-CoA thiolase</fullName>
    </alternativeName>
</protein>
<evidence type="ECO:0000259" key="11">
    <source>
        <dbReference type="Pfam" id="PF02803"/>
    </source>
</evidence>
<sequence>MSSVIVSGARTPMARLLGNLKDSPASALGAVAIRAALARAGVGPEQVQYVIMGQVLTAGAGQIPARQAAVAAGIPMTVPALTINKVCLSGLNAIALADQLIRAGECDLVVAGGMESMTNAPHLLPGLRRGHKYGDLTVRDHMALDGLSDVWDACSMGESTERHGAGLGISRADQDAFAAASHQRAAAAQKNGVFAEEITPVELRDGSSVTTDEGVRPESTPESLGKLRPAFAADGTITAGSASPISDGAAAVVVARRETAEQLGLTWLAEIGAHGCVAGPDNSLHSQPAQAISHALGKAGLAPSDLDLVEINEAFALVALQSIRELAVDPAIVNANGGAIALGHPIGMSGARLALTLALELRRRGGGWGAAGLCGGGGQGDALLLRVPSS</sequence>
<dbReference type="GO" id="GO:0003985">
    <property type="term" value="F:acetyl-CoA C-acetyltransferase activity"/>
    <property type="evidence" value="ECO:0007669"/>
    <property type="project" value="UniProtKB-EC"/>
</dbReference>
<dbReference type="PROSITE" id="PS00098">
    <property type="entry name" value="THIOLASE_1"/>
    <property type="match status" value="1"/>
</dbReference>
<organism evidence="12 13">
    <name type="scientific">Natronosporangium hydrolyticum</name>
    <dbReference type="NCBI Taxonomy" id="2811111"/>
    <lineage>
        <taxon>Bacteria</taxon>
        <taxon>Bacillati</taxon>
        <taxon>Actinomycetota</taxon>
        <taxon>Actinomycetes</taxon>
        <taxon>Micromonosporales</taxon>
        <taxon>Micromonosporaceae</taxon>
        <taxon>Natronosporangium</taxon>
    </lineage>
</organism>
<dbReference type="NCBIfam" id="TIGR01930">
    <property type="entry name" value="AcCoA-C-Actrans"/>
    <property type="match status" value="1"/>
</dbReference>
<evidence type="ECO:0000256" key="9">
    <source>
        <dbReference type="SAM" id="MobiDB-lite"/>
    </source>
</evidence>